<sequence>MHKPINNPKTASDLDADTFNALMSYIQDCYFDESNLTPMLLALALEYAYQAQSRFWRNFNLTIVDDAVSRYMPNWRTTAPMRKGGADRLFQKLERILAINSFDEANAEMLLALPVEKRPETPSSAFAWIAAQLAKRGATAQLEFAQPDDERCGEKALDVVYCLEQAKLGNAVERTGTIVAKAYRDAVMKRHLQRQLSKRQALSAAGV</sequence>
<reference evidence="1 2" key="1">
    <citation type="submission" date="2016-10" db="EMBL/GenBank/DDBJ databases">
        <authorList>
            <person name="de Groot N.N."/>
        </authorList>
    </citation>
    <scope>NUCLEOTIDE SEQUENCE [LARGE SCALE GENOMIC DNA]</scope>
    <source>
        <strain evidence="1 2">LMG 27731</strain>
    </source>
</reference>
<gene>
    <name evidence="1" type="ORF">SAMN05192563_1015170</name>
</gene>
<organism evidence="1 2">
    <name type="scientific">Paraburkholderia aspalathi</name>
    <dbReference type="NCBI Taxonomy" id="1324617"/>
    <lineage>
        <taxon>Bacteria</taxon>
        <taxon>Pseudomonadati</taxon>
        <taxon>Pseudomonadota</taxon>
        <taxon>Betaproteobacteria</taxon>
        <taxon>Burkholderiales</taxon>
        <taxon>Burkholderiaceae</taxon>
        <taxon>Paraburkholderia</taxon>
    </lineage>
</organism>
<proteinExistence type="predicted"/>
<name>A0A1I7EAR5_9BURK</name>
<evidence type="ECO:0000313" key="1">
    <source>
        <dbReference type="EMBL" id="SFU21028.1"/>
    </source>
</evidence>
<accession>A0A1I7EAR5</accession>
<evidence type="ECO:0000313" key="2">
    <source>
        <dbReference type="Proteomes" id="UP000198844"/>
    </source>
</evidence>
<dbReference type="RefSeq" id="WP_244179436.1">
    <property type="nucleotide sequence ID" value="NZ_FPBH01000015.1"/>
</dbReference>
<dbReference type="EMBL" id="FPBH01000015">
    <property type="protein sequence ID" value="SFU21028.1"/>
    <property type="molecule type" value="Genomic_DNA"/>
</dbReference>
<dbReference type="AlphaFoldDB" id="A0A1I7EAR5"/>
<dbReference type="Proteomes" id="UP000198844">
    <property type="component" value="Unassembled WGS sequence"/>
</dbReference>
<protein>
    <submittedName>
        <fullName evidence="1">Uncharacterized protein</fullName>
    </submittedName>
</protein>